<keyword evidence="2" id="KW-1185">Reference proteome</keyword>
<protein>
    <submittedName>
        <fullName evidence="1">Uncharacterized protein</fullName>
    </submittedName>
</protein>
<comment type="caution">
    <text evidence="1">The sequence shown here is derived from an EMBL/GenBank/DDBJ whole genome shotgun (WGS) entry which is preliminary data.</text>
</comment>
<organism evidence="1 2">
    <name type="scientific">Eragrostis curvula</name>
    <name type="common">weeping love grass</name>
    <dbReference type="NCBI Taxonomy" id="38414"/>
    <lineage>
        <taxon>Eukaryota</taxon>
        <taxon>Viridiplantae</taxon>
        <taxon>Streptophyta</taxon>
        <taxon>Embryophyta</taxon>
        <taxon>Tracheophyta</taxon>
        <taxon>Spermatophyta</taxon>
        <taxon>Magnoliopsida</taxon>
        <taxon>Liliopsida</taxon>
        <taxon>Poales</taxon>
        <taxon>Poaceae</taxon>
        <taxon>PACMAD clade</taxon>
        <taxon>Chloridoideae</taxon>
        <taxon>Eragrostideae</taxon>
        <taxon>Eragrostidinae</taxon>
        <taxon>Eragrostis</taxon>
    </lineage>
</organism>
<name>A0A5J9UVF7_9POAL</name>
<sequence>MRVSRVASLLFFDWRTAEPTTSTRTNGPNHGSRLSWSYLYPPTRPNQGQIDRTYEERERERTMNCSEASDFAQSLIRQHEYEVTQLYGTTLTFNGTSTLPFHRMIEDASSKYMEAKK</sequence>
<feature type="non-terminal residue" evidence="1">
    <location>
        <position position="1"/>
    </location>
</feature>
<dbReference type="Proteomes" id="UP000324897">
    <property type="component" value="Chromosome 1"/>
</dbReference>
<proteinExistence type="predicted"/>
<dbReference type="AlphaFoldDB" id="A0A5J9UVF7"/>
<evidence type="ECO:0000313" key="2">
    <source>
        <dbReference type="Proteomes" id="UP000324897"/>
    </source>
</evidence>
<dbReference type="EMBL" id="RWGY01000011">
    <property type="protein sequence ID" value="TVU27565.1"/>
    <property type="molecule type" value="Genomic_DNA"/>
</dbReference>
<reference evidence="1 2" key="1">
    <citation type="journal article" date="2019" name="Sci. Rep.">
        <title>A high-quality genome of Eragrostis curvula grass provides insights into Poaceae evolution and supports new strategies to enhance forage quality.</title>
        <authorList>
            <person name="Carballo J."/>
            <person name="Santos B.A.C.M."/>
            <person name="Zappacosta D."/>
            <person name="Garbus I."/>
            <person name="Selva J.P."/>
            <person name="Gallo C.A."/>
            <person name="Diaz A."/>
            <person name="Albertini E."/>
            <person name="Caccamo M."/>
            <person name="Echenique V."/>
        </authorList>
    </citation>
    <scope>NUCLEOTIDE SEQUENCE [LARGE SCALE GENOMIC DNA]</scope>
    <source>
        <strain evidence="2">cv. Victoria</strain>
        <tissue evidence="1">Leaf</tissue>
    </source>
</reference>
<evidence type="ECO:0000313" key="1">
    <source>
        <dbReference type="EMBL" id="TVU27565.1"/>
    </source>
</evidence>
<gene>
    <name evidence="1" type="ORF">EJB05_19055</name>
</gene>
<accession>A0A5J9UVF7</accession>
<dbReference type="Gramene" id="TVU27565">
    <property type="protein sequence ID" value="TVU27565"/>
    <property type="gene ID" value="EJB05_19055"/>
</dbReference>